<evidence type="ECO:0000256" key="7">
    <source>
        <dbReference type="PROSITE-ProRule" id="PRU01091"/>
    </source>
</evidence>
<dbReference type="SMART" id="SM00862">
    <property type="entry name" value="Trans_reg_C"/>
    <property type="match status" value="1"/>
</dbReference>
<name>A0A7T0BYP2_9BACT</name>
<keyword evidence="1 6" id="KW-0597">Phosphoprotein</keyword>
<proteinExistence type="predicted"/>
<sequence length="225" mass="25423">MKILLVEDDKVLSQFVTKGLQQEGFIVENVRTGNEGLDLATESVFDVLIIDIMLPGLDGIDLIHRLRTKGIATPVLVLSAKASVDDRVRGLMAGGDDYLVKPFAFAELVARIQSLMRRAKLIPEPQELKVENLILDLVRHKATRDGKLLDLKSGEWALLEFLVRNTGRVVSKTMIMEHVWDFNFDPQTNVVESRICRLRDKVDRPFEHKLIHTIRGAGYVLEVRG</sequence>
<dbReference type="CDD" id="cd00383">
    <property type="entry name" value="trans_reg_C"/>
    <property type="match status" value="1"/>
</dbReference>
<organism evidence="10 11">
    <name type="scientific">Candidatus Nitronauta litoralis</name>
    <dbReference type="NCBI Taxonomy" id="2705533"/>
    <lineage>
        <taxon>Bacteria</taxon>
        <taxon>Pseudomonadati</taxon>
        <taxon>Nitrospinota/Tectimicrobiota group</taxon>
        <taxon>Nitrospinota</taxon>
        <taxon>Nitrospinia</taxon>
        <taxon>Nitrospinales</taxon>
        <taxon>Nitrospinaceae</taxon>
        <taxon>Candidatus Nitronauta</taxon>
    </lineage>
</organism>
<evidence type="ECO:0000259" key="9">
    <source>
        <dbReference type="PROSITE" id="PS51755"/>
    </source>
</evidence>
<dbReference type="GO" id="GO:0006355">
    <property type="term" value="P:regulation of DNA-templated transcription"/>
    <property type="evidence" value="ECO:0007669"/>
    <property type="project" value="InterPro"/>
</dbReference>
<evidence type="ECO:0000313" key="10">
    <source>
        <dbReference type="EMBL" id="QPJ63369.1"/>
    </source>
</evidence>
<dbReference type="KEGG" id="nli:G3M70_16380"/>
<dbReference type="PANTHER" id="PTHR48111">
    <property type="entry name" value="REGULATOR OF RPOS"/>
    <property type="match status" value="1"/>
</dbReference>
<dbReference type="GO" id="GO:0032993">
    <property type="term" value="C:protein-DNA complex"/>
    <property type="evidence" value="ECO:0007669"/>
    <property type="project" value="TreeGrafter"/>
</dbReference>
<dbReference type="InterPro" id="IPR039420">
    <property type="entry name" value="WalR-like"/>
</dbReference>
<dbReference type="FunFam" id="3.40.50.2300:FF:000002">
    <property type="entry name" value="DNA-binding response regulator PhoP"/>
    <property type="match status" value="1"/>
</dbReference>
<dbReference type="InterPro" id="IPR001789">
    <property type="entry name" value="Sig_transdc_resp-reg_receiver"/>
</dbReference>
<evidence type="ECO:0000256" key="5">
    <source>
        <dbReference type="ARBA" id="ARBA00023163"/>
    </source>
</evidence>
<evidence type="ECO:0000259" key="8">
    <source>
        <dbReference type="PROSITE" id="PS50110"/>
    </source>
</evidence>
<keyword evidence="3" id="KW-0805">Transcription regulation</keyword>
<dbReference type="Pfam" id="PF00072">
    <property type="entry name" value="Response_reg"/>
    <property type="match status" value="1"/>
</dbReference>
<dbReference type="SUPFAM" id="SSF52172">
    <property type="entry name" value="CheY-like"/>
    <property type="match status" value="1"/>
</dbReference>
<feature type="domain" description="Response regulatory" evidence="8">
    <location>
        <begin position="2"/>
        <end position="116"/>
    </location>
</feature>
<dbReference type="AlphaFoldDB" id="A0A7T0BYP2"/>
<feature type="DNA-binding region" description="OmpR/PhoB-type" evidence="7">
    <location>
        <begin position="125"/>
        <end position="223"/>
    </location>
</feature>
<evidence type="ECO:0000256" key="1">
    <source>
        <dbReference type="ARBA" id="ARBA00022553"/>
    </source>
</evidence>
<keyword evidence="5" id="KW-0804">Transcription</keyword>
<dbReference type="Proteomes" id="UP000594688">
    <property type="component" value="Chromosome"/>
</dbReference>
<dbReference type="EMBL" id="CP048685">
    <property type="protein sequence ID" value="QPJ63369.1"/>
    <property type="molecule type" value="Genomic_DNA"/>
</dbReference>
<feature type="domain" description="OmpR/PhoB-type" evidence="9">
    <location>
        <begin position="125"/>
        <end position="223"/>
    </location>
</feature>
<dbReference type="PROSITE" id="PS51755">
    <property type="entry name" value="OMPR_PHOB"/>
    <property type="match status" value="1"/>
</dbReference>
<evidence type="ECO:0000256" key="2">
    <source>
        <dbReference type="ARBA" id="ARBA00023012"/>
    </source>
</evidence>
<dbReference type="InterPro" id="IPR011006">
    <property type="entry name" value="CheY-like_superfamily"/>
</dbReference>
<evidence type="ECO:0000256" key="4">
    <source>
        <dbReference type="ARBA" id="ARBA00023125"/>
    </source>
</evidence>
<dbReference type="GO" id="GO:0000976">
    <property type="term" value="F:transcription cis-regulatory region binding"/>
    <property type="evidence" value="ECO:0007669"/>
    <property type="project" value="TreeGrafter"/>
</dbReference>
<dbReference type="PROSITE" id="PS50110">
    <property type="entry name" value="RESPONSE_REGULATORY"/>
    <property type="match status" value="1"/>
</dbReference>
<evidence type="ECO:0000256" key="3">
    <source>
        <dbReference type="ARBA" id="ARBA00023015"/>
    </source>
</evidence>
<feature type="modified residue" description="4-aspartylphosphate" evidence="6">
    <location>
        <position position="51"/>
    </location>
</feature>
<dbReference type="Pfam" id="PF00486">
    <property type="entry name" value="Trans_reg_C"/>
    <property type="match status" value="1"/>
</dbReference>
<keyword evidence="4 7" id="KW-0238">DNA-binding</keyword>
<dbReference type="InterPro" id="IPR036388">
    <property type="entry name" value="WH-like_DNA-bd_sf"/>
</dbReference>
<keyword evidence="2" id="KW-0902">Two-component regulatory system</keyword>
<dbReference type="Gene3D" id="1.10.10.10">
    <property type="entry name" value="Winged helix-like DNA-binding domain superfamily/Winged helix DNA-binding domain"/>
    <property type="match status" value="1"/>
</dbReference>
<reference evidence="10 11" key="1">
    <citation type="submission" date="2020-02" db="EMBL/GenBank/DDBJ databases">
        <title>Genomic and physiological characterization of two novel Nitrospinaceae genera.</title>
        <authorList>
            <person name="Mueller A.J."/>
            <person name="Jung M.-Y."/>
            <person name="Strachan C.R."/>
            <person name="Herbold C.W."/>
            <person name="Kirkegaard R.H."/>
            <person name="Daims H."/>
        </authorList>
    </citation>
    <scope>NUCLEOTIDE SEQUENCE [LARGE SCALE GENOMIC DNA]</scope>
    <source>
        <strain evidence="10">EB</strain>
    </source>
</reference>
<gene>
    <name evidence="10" type="ORF">G3M70_16380</name>
</gene>
<accession>A0A7T0BYP2</accession>
<evidence type="ECO:0000256" key="6">
    <source>
        <dbReference type="PROSITE-ProRule" id="PRU00169"/>
    </source>
</evidence>
<dbReference type="SMART" id="SM00448">
    <property type="entry name" value="REC"/>
    <property type="match status" value="1"/>
</dbReference>
<dbReference type="FunFam" id="1.10.10.10:FF:000005">
    <property type="entry name" value="Two-component system response regulator"/>
    <property type="match status" value="1"/>
</dbReference>
<protein>
    <submittedName>
        <fullName evidence="10">Response regulator transcription factor</fullName>
    </submittedName>
</protein>
<dbReference type="GO" id="GO:0005829">
    <property type="term" value="C:cytosol"/>
    <property type="evidence" value="ECO:0007669"/>
    <property type="project" value="TreeGrafter"/>
</dbReference>
<dbReference type="Gene3D" id="6.10.250.690">
    <property type="match status" value="1"/>
</dbReference>
<evidence type="ECO:0000313" key="11">
    <source>
        <dbReference type="Proteomes" id="UP000594688"/>
    </source>
</evidence>
<dbReference type="GO" id="GO:0000156">
    <property type="term" value="F:phosphorelay response regulator activity"/>
    <property type="evidence" value="ECO:0007669"/>
    <property type="project" value="TreeGrafter"/>
</dbReference>
<dbReference type="PANTHER" id="PTHR48111:SF76">
    <property type="entry name" value="TWO-COMPONENT RESPONSE REGULATOR"/>
    <property type="match status" value="1"/>
</dbReference>
<dbReference type="Gene3D" id="3.40.50.2300">
    <property type="match status" value="1"/>
</dbReference>
<dbReference type="InterPro" id="IPR001867">
    <property type="entry name" value="OmpR/PhoB-type_DNA-bd"/>
</dbReference>